<dbReference type="Proteomes" id="UP000249547">
    <property type="component" value="Unassembled WGS sequence"/>
</dbReference>
<feature type="transmembrane region" description="Helical" evidence="1">
    <location>
        <begin position="96"/>
        <end position="115"/>
    </location>
</feature>
<evidence type="ECO:0000313" key="4">
    <source>
        <dbReference type="Proteomes" id="UP000249547"/>
    </source>
</evidence>
<sequence>MQKNITLIPINNNMNFLGNIIWLVFGGFFSFIGYMVGGFMMCLTIIGIPFGLQMFKIGFFTLWPFGSQIRDAEYSTGCISTILNIVWALTGGICMAINHLFFGFLLCLTIIGIPFGRQHFKLMSLCFTPFGKVII</sequence>
<keyword evidence="1" id="KW-0472">Membrane</keyword>
<accession>A0A327QW52</accession>
<dbReference type="PANTHER" id="PTHR42903">
    <property type="entry name" value="INNER MEMBRANE PROTEIN YCCF"/>
    <property type="match status" value="1"/>
</dbReference>
<organism evidence="3 4">
    <name type="scientific">Chitinophaga skermanii</name>
    <dbReference type="NCBI Taxonomy" id="331697"/>
    <lineage>
        <taxon>Bacteria</taxon>
        <taxon>Pseudomonadati</taxon>
        <taxon>Bacteroidota</taxon>
        <taxon>Chitinophagia</taxon>
        <taxon>Chitinophagales</taxon>
        <taxon>Chitinophagaceae</taxon>
        <taxon>Chitinophaga</taxon>
    </lineage>
</organism>
<comment type="caution">
    <text evidence="3">The sequence shown here is derived from an EMBL/GenBank/DDBJ whole genome shotgun (WGS) entry which is preliminary data.</text>
</comment>
<dbReference type="InterPro" id="IPR005185">
    <property type="entry name" value="YccF"/>
</dbReference>
<evidence type="ECO:0000256" key="1">
    <source>
        <dbReference type="SAM" id="Phobius"/>
    </source>
</evidence>
<dbReference type="InterPro" id="IPR052937">
    <property type="entry name" value="Inner_membrane_protein"/>
</dbReference>
<feature type="domain" description="Inner membrane component" evidence="2">
    <location>
        <begin position="82"/>
        <end position="132"/>
    </location>
</feature>
<evidence type="ECO:0000313" key="3">
    <source>
        <dbReference type="EMBL" id="RAJ08829.1"/>
    </source>
</evidence>
<dbReference type="InterPro" id="IPR031308">
    <property type="entry name" value="UCP028777"/>
</dbReference>
<reference evidence="3 4" key="1">
    <citation type="submission" date="2018-06" db="EMBL/GenBank/DDBJ databases">
        <title>Genomic Encyclopedia of Archaeal and Bacterial Type Strains, Phase II (KMG-II): from individual species to whole genera.</title>
        <authorList>
            <person name="Goeker M."/>
        </authorList>
    </citation>
    <scope>NUCLEOTIDE SEQUENCE [LARGE SCALE GENOMIC DNA]</scope>
    <source>
        <strain evidence="3 4">DSM 23857</strain>
    </source>
</reference>
<dbReference type="NCBIfam" id="NF008740">
    <property type="entry name" value="PRK11770.1-2"/>
    <property type="match status" value="1"/>
</dbReference>
<proteinExistence type="predicted"/>
<dbReference type="GO" id="GO:0005886">
    <property type="term" value="C:plasma membrane"/>
    <property type="evidence" value="ECO:0007669"/>
    <property type="project" value="TreeGrafter"/>
</dbReference>
<dbReference type="Pfam" id="PF03733">
    <property type="entry name" value="YccF"/>
    <property type="match status" value="2"/>
</dbReference>
<dbReference type="EMBL" id="QLLL01000002">
    <property type="protein sequence ID" value="RAJ08829.1"/>
    <property type="molecule type" value="Genomic_DNA"/>
</dbReference>
<evidence type="ECO:0000259" key="2">
    <source>
        <dbReference type="Pfam" id="PF03733"/>
    </source>
</evidence>
<dbReference type="AlphaFoldDB" id="A0A327QW52"/>
<keyword evidence="1" id="KW-0812">Transmembrane</keyword>
<feature type="transmembrane region" description="Helical" evidence="1">
    <location>
        <begin position="20"/>
        <end position="52"/>
    </location>
</feature>
<dbReference type="PIRSF" id="PIRSF028777">
    <property type="entry name" value="UCP028777"/>
    <property type="match status" value="1"/>
</dbReference>
<name>A0A327QW52_9BACT</name>
<keyword evidence="4" id="KW-1185">Reference proteome</keyword>
<keyword evidence="1" id="KW-1133">Transmembrane helix</keyword>
<protein>
    <submittedName>
        <fullName evidence="3">Uncharacterized membrane protein YccF (DUF307 family)</fullName>
    </submittedName>
</protein>
<feature type="domain" description="Inner membrane component" evidence="2">
    <location>
        <begin position="17"/>
        <end position="66"/>
    </location>
</feature>
<dbReference type="PANTHER" id="PTHR42903:SF1">
    <property type="entry name" value="INNER MEMBRANE PROTEIN YCCF"/>
    <property type="match status" value="1"/>
</dbReference>
<gene>
    <name evidence="3" type="ORF">LX64_01483</name>
</gene>